<keyword evidence="3" id="KW-1185">Reference proteome</keyword>
<dbReference type="InterPro" id="IPR001387">
    <property type="entry name" value="Cro/C1-type_HTH"/>
</dbReference>
<dbReference type="RefSeq" id="WP_090590081.1">
    <property type="nucleotide sequence ID" value="NZ_CP104302.1"/>
</dbReference>
<dbReference type="GO" id="GO:0003677">
    <property type="term" value="F:DNA binding"/>
    <property type="evidence" value="ECO:0007669"/>
    <property type="project" value="InterPro"/>
</dbReference>
<protein>
    <submittedName>
        <fullName evidence="2">XRE family transcriptional regulator</fullName>
    </submittedName>
</protein>
<sequence>MARPKPQVGETSRVVGKNAKRLREQMGLTLAQLGERLAALGHPMSTASISELERGVRKATVDDLTVFAAALHVSPVALLMPESILEDTEMVSLTGVDRALPMLLLPWLRGQEPFDEGDLRDPDAVEQFRRRSLPPWAWGSRR</sequence>
<reference evidence="2 3" key="1">
    <citation type="journal article" date="2017" name="Infect. Genet. Evol.">
        <title>The new phylogeny of the genus Mycobacterium: The old and the news.</title>
        <authorList>
            <person name="Tortoli E."/>
            <person name="Fedrizzi T."/>
            <person name="Meehan C.J."/>
            <person name="Trovato A."/>
            <person name="Grottola A."/>
            <person name="Giacobazzi E."/>
            <person name="Serpini G.F."/>
            <person name="Tagliazucchi S."/>
            <person name="Fabio A."/>
            <person name="Bettua C."/>
            <person name="Bertorelli R."/>
            <person name="Frascaro F."/>
            <person name="De Sanctis V."/>
            <person name="Pecorari M."/>
            <person name="Jousson O."/>
            <person name="Segata N."/>
            <person name="Cirillo D.M."/>
        </authorList>
    </citation>
    <scope>NUCLEOTIDE SEQUENCE [LARGE SCALE GENOMIC DNA]</scope>
    <source>
        <strain evidence="2 3">CIP1034565</strain>
    </source>
</reference>
<dbReference type="Proteomes" id="UP000230551">
    <property type="component" value="Unassembled WGS sequence"/>
</dbReference>
<dbReference type="OrthoDB" id="4545613at2"/>
<proteinExistence type="predicted"/>
<dbReference type="EMBL" id="PDCN02000017">
    <property type="protein sequence ID" value="PIB74448.1"/>
    <property type="molecule type" value="Genomic_DNA"/>
</dbReference>
<evidence type="ECO:0000313" key="3">
    <source>
        <dbReference type="Proteomes" id="UP000230551"/>
    </source>
</evidence>
<dbReference type="Pfam" id="PF13560">
    <property type="entry name" value="HTH_31"/>
    <property type="match status" value="1"/>
</dbReference>
<dbReference type="InterPro" id="IPR010982">
    <property type="entry name" value="Lambda_DNA-bd_dom_sf"/>
</dbReference>
<evidence type="ECO:0000259" key="1">
    <source>
        <dbReference type="PROSITE" id="PS50943"/>
    </source>
</evidence>
<comment type="caution">
    <text evidence="2">The sequence shown here is derived from an EMBL/GenBank/DDBJ whole genome shotgun (WGS) entry which is preliminary data.</text>
</comment>
<name>A0A2G5P7V6_9MYCO</name>
<accession>A0A2G5P7V6</accession>
<feature type="domain" description="HTH cro/C1-type" evidence="1">
    <location>
        <begin position="20"/>
        <end position="78"/>
    </location>
</feature>
<organism evidence="2 3">
    <name type="scientific">Mycolicibacterium brumae</name>
    <dbReference type="NCBI Taxonomy" id="85968"/>
    <lineage>
        <taxon>Bacteria</taxon>
        <taxon>Bacillati</taxon>
        <taxon>Actinomycetota</taxon>
        <taxon>Actinomycetes</taxon>
        <taxon>Mycobacteriales</taxon>
        <taxon>Mycobacteriaceae</taxon>
        <taxon>Mycolicibacterium</taxon>
    </lineage>
</organism>
<dbReference type="SMART" id="SM00530">
    <property type="entry name" value="HTH_XRE"/>
    <property type="match status" value="1"/>
</dbReference>
<evidence type="ECO:0000313" key="2">
    <source>
        <dbReference type="EMBL" id="PIB74448.1"/>
    </source>
</evidence>
<dbReference type="AlphaFoldDB" id="A0A2G5P7V6"/>
<dbReference type="SUPFAM" id="SSF47413">
    <property type="entry name" value="lambda repressor-like DNA-binding domains"/>
    <property type="match status" value="1"/>
</dbReference>
<dbReference type="STRING" id="85968.GCA_900073015_02716"/>
<dbReference type="CDD" id="cd00093">
    <property type="entry name" value="HTH_XRE"/>
    <property type="match status" value="1"/>
</dbReference>
<dbReference type="PROSITE" id="PS50943">
    <property type="entry name" value="HTH_CROC1"/>
    <property type="match status" value="1"/>
</dbReference>
<dbReference type="Gene3D" id="1.10.260.40">
    <property type="entry name" value="lambda repressor-like DNA-binding domains"/>
    <property type="match status" value="1"/>
</dbReference>
<gene>
    <name evidence="2" type="ORF">CQY22_013345</name>
</gene>